<dbReference type="FunFam" id="3.20.20.80:FF:000158">
    <property type="entry name" value="Exported alpha-L-fucosidase"/>
    <property type="match status" value="1"/>
</dbReference>
<dbReference type="AlphaFoldDB" id="A0A401ZRT6"/>
<dbReference type="EC" id="3.2.1.51" evidence="3"/>
<evidence type="ECO:0000256" key="4">
    <source>
        <dbReference type="ARBA" id="ARBA00022729"/>
    </source>
</evidence>
<dbReference type="GO" id="GO:0006004">
    <property type="term" value="P:fucose metabolic process"/>
    <property type="evidence" value="ECO:0007669"/>
    <property type="project" value="InterPro"/>
</dbReference>
<comment type="similarity">
    <text evidence="2">Belongs to the glycosyl hydrolase 29 family.</text>
</comment>
<evidence type="ECO:0000256" key="6">
    <source>
        <dbReference type="ARBA" id="ARBA00023295"/>
    </source>
</evidence>
<dbReference type="GO" id="GO:0004560">
    <property type="term" value="F:alpha-L-fucosidase activity"/>
    <property type="evidence" value="ECO:0007669"/>
    <property type="project" value="InterPro"/>
</dbReference>
<dbReference type="RefSeq" id="WP_162511828.1">
    <property type="nucleotide sequence ID" value="NZ_BIFQ01000002.1"/>
</dbReference>
<evidence type="ECO:0000313" key="9">
    <source>
        <dbReference type="EMBL" id="GCE09581.1"/>
    </source>
</evidence>
<dbReference type="Gene3D" id="3.20.20.80">
    <property type="entry name" value="Glycosidases"/>
    <property type="match status" value="1"/>
</dbReference>
<dbReference type="SUPFAM" id="SSF51445">
    <property type="entry name" value="(Trans)glycosidases"/>
    <property type="match status" value="1"/>
</dbReference>
<dbReference type="PIRSF" id="PIRSF001092">
    <property type="entry name" value="Alpha-L-fucosidase"/>
    <property type="match status" value="1"/>
</dbReference>
<comment type="caution">
    <text evidence="9">The sequence shown here is derived from an EMBL/GenBank/DDBJ whole genome shotgun (WGS) entry which is preliminary data.</text>
</comment>
<dbReference type="PANTHER" id="PTHR10030">
    <property type="entry name" value="ALPHA-L-FUCOSIDASE"/>
    <property type="match status" value="1"/>
</dbReference>
<dbReference type="Gene3D" id="2.60.40.1180">
    <property type="entry name" value="Golgi alpha-mannosidase II"/>
    <property type="match status" value="1"/>
</dbReference>
<dbReference type="InterPro" id="IPR000933">
    <property type="entry name" value="Glyco_hydro_29"/>
</dbReference>
<comment type="function">
    <text evidence="1">Alpha-L-fucosidase is responsible for hydrolyzing the alpha-1,6-linked fucose joined to the reducing-end N-acetylglucosamine of the carbohydrate moieties of glycoproteins.</text>
</comment>
<dbReference type="Pfam" id="PF16757">
    <property type="entry name" value="Fucosidase_C"/>
    <property type="match status" value="1"/>
</dbReference>
<evidence type="ECO:0000256" key="5">
    <source>
        <dbReference type="ARBA" id="ARBA00022801"/>
    </source>
</evidence>
<name>A0A401ZRT6_9CHLR</name>
<dbReference type="Proteomes" id="UP000287224">
    <property type="component" value="Unassembled WGS sequence"/>
</dbReference>
<feature type="domain" description="Glycoside hydrolase family 29 N-terminal" evidence="7">
    <location>
        <begin position="11"/>
        <end position="362"/>
    </location>
</feature>
<dbReference type="GO" id="GO:0016139">
    <property type="term" value="P:glycoside catabolic process"/>
    <property type="evidence" value="ECO:0007669"/>
    <property type="project" value="TreeGrafter"/>
</dbReference>
<dbReference type="InterPro" id="IPR013780">
    <property type="entry name" value="Glyco_hydro_b"/>
</dbReference>
<evidence type="ECO:0000259" key="8">
    <source>
        <dbReference type="Pfam" id="PF16757"/>
    </source>
</evidence>
<evidence type="ECO:0000256" key="2">
    <source>
        <dbReference type="ARBA" id="ARBA00007951"/>
    </source>
</evidence>
<dbReference type="SMART" id="SM00812">
    <property type="entry name" value="Alpha_L_fucos"/>
    <property type="match status" value="1"/>
</dbReference>
<organism evidence="9 10">
    <name type="scientific">Dictyobacter aurantiacus</name>
    <dbReference type="NCBI Taxonomy" id="1936993"/>
    <lineage>
        <taxon>Bacteria</taxon>
        <taxon>Bacillati</taxon>
        <taxon>Chloroflexota</taxon>
        <taxon>Ktedonobacteria</taxon>
        <taxon>Ktedonobacterales</taxon>
        <taxon>Dictyobacteraceae</taxon>
        <taxon>Dictyobacter</taxon>
    </lineage>
</organism>
<keyword evidence="10" id="KW-1185">Reference proteome</keyword>
<feature type="domain" description="Alpha-L-fucosidase C-terminal" evidence="8">
    <location>
        <begin position="394"/>
        <end position="475"/>
    </location>
</feature>
<protein>
    <recommendedName>
        <fullName evidence="3">alpha-L-fucosidase</fullName>
        <ecNumber evidence="3">3.2.1.51</ecNumber>
    </recommendedName>
</protein>
<reference evidence="10" key="1">
    <citation type="submission" date="2018-12" db="EMBL/GenBank/DDBJ databases">
        <title>Tengunoibacter tsumagoiensis gen. nov., sp. nov., Dictyobacter kobayashii sp. nov., D. alpinus sp. nov., and D. joshuensis sp. nov. and description of Dictyobacteraceae fam. nov. within the order Ktedonobacterales isolated from Tengu-no-mugimeshi.</title>
        <authorList>
            <person name="Wang C.M."/>
            <person name="Zheng Y."/>
            <person name="Sakai Y."/>
            <person name="Toyoda A."/>
            <person name="Minakuchi Y."/>
            <person name="Abe K."/>
            <person name="Yokota A."/>
            <person name="Yabe S."/>
        </authorList>
    </citation>
    <scope>NUCLEOTIDE SEQUENCE [LARGE SCALE GENOMIC DNA]</scope>
    <source>
        <strain evidence="10">S-27</strain>
    </source>
</reference>
<evidence type="ECO:0000256" key="3">
    <source>
        <dbReference type="ARBA" id="ARBA00012662"/>
    </source>
</evidence>
<keyword evidence="6" id="KW-0326">Glycosidase</keyword>
<evidence type="ECO:0000256" key="1">
    <source>
        <dbReference type="ARBA" id="ARBA00004071"/>
    </source>
</evidence>
<dbReference type="GO" id="GO:0005764">
    <property type="term" value="C:lysosome"/>
    <property type="evidence" value="ECO:0007669"/>
    <property type="project" value="TreeGrafter"/>
</dbReference>
<evidence type="ECO:0000313" key="10">
    <source>
        <dbReference type="Proteomes" id="UP000287224"/>
    </source>
</evidence>
<dbReference type="PRINTS" id="PR00741">
    <property type="entry name" value="GLHYDRLASE29"/>
</dbReference>
<dbReference type="PANTHER" id="PTHR10030:SF37">
    <property type="entry name" value="ALPHA-L-FUCOSIDASE-RELATED"/>
    <property type="match status" value="1"/>
</dbReference>
<keyword evidence="4" id="KW-0732">Signal</keyword>
<proteinExistence type="inferred from homology"/>
<evidence type="ECO:0000259" key="7">
    <source>
        <dbReference type="Pfam" id="PF01120"/>
    </source>
</evidence>
<sequence>MSMMEETQRIRQTIAAGPFEADWESLKGYTVPAWYEDAKFGIFIHWGVYSVPGFGNEWYPRNMYLQDSREFKHHVETYGSQAQFGYKDFIPLFKAEKFDADAWANIFRQAGAQFVVPVAEHHDGFAMYDSAFSEWTAAKMGPRRDLIGELAEAVRKQWLVFGLSSHRAEHWWFYEGGMVFDSDVQDPRYIGLYGPAQPKTMQPNEVFLDDWLARTCELVDKYQPQLVWFDWWIEEPAFRRYLQRFAAYYYNRGAQWARGVAINYKHDAFPAGSAVFDIERGQLTDIRYPFWQTDTAVAKNSWGYTENQEYKTATELVGDLVDIVSKNGALLLNIGPRPDGTIPEPEVELLLNIGRWLKINGEAIYGTRPWKTFGEGPTQVVGGSFNDTKRAAFTSQDIRFTTHGETLYAIALAWPADGTVTIKSLASDATLFQHQIGKVELLGYPEELQWRREAAGLVISLPEQKPCEHAFAFRISPTA</sequence>
<gene>
    <name evidence="9" type="ORF">KDAU_69100</name>
</gene>
<dbReference type="InterPro" id="IPR016286">
    <property type="entry name" value="FUC_metazoa-typ"/>
</dbReference>
<dbReference type="InterPro" id="IPR057739">
    <property type="entry name" value="Glyco_hydro_29_N"/>
</dbReference>
<keyword evidence="5" id="KW-0378">Hydrolase</keyword>
<dbReference type="InterPro" id="IPR017853">
    <property type="entry name" value="GH"/>
</dbReference>
<dbReference type="Pfam" id="PF01120">
    <property type="entry name" value="Alpha_L_fucos"/>
    <property type="match status" value="1"/>
</dbReference>
<dbReference type="EMBL" id="BIFQ01000002">
    <property type="protein sequence ID" value="GCE09581.1"/>
    <property type="molecule type" value="Genomic_DNA"/>
</dbReference>
<dbReference type="InterPro" id="IPR031919">
    <property type="entry name" value="Fucosidase_C"/>
</dbReference>
<accession>A0A401ZRT6</accession>